<protein>
    <submittedName>
        <fullName evidence="4">SDR family oxidoreductase</fullName>
    </submittedName>
</protein>
<dbReference type="PROSITE" id="PS00061">
    <property type="entry name" value="ADH_SHORT"/>
    <property type="match status" value="1"/>
</dbReference>
<comment type="similarity">
    <text evidence="1">Belongs to the short-chain dehydrogenases/reductases (SDR) family.</text>
</comment>
<dbReference type="EMBL" id="DVMR01000011">
    <property type="protein sequence ID" value="HIU42859.1"/>
    <property type="molecule type" value="Genomic_DNA"/>
</dbReference>
<dbReference type="SUPFAM" id="SSF51735">
    <property type="entry name" value="NAD(P)-binding Rossmann-fold domains"/>
    <property type="match status" value="1"/>
</dbReference>
<dbReference type="PANTHER" id="PTHR42879">
    <property type="entry name" value="3-OXOACYL-(ACYL-CARRIER-PROTEIN) REDUCTASE"/>
    <property type="match status" value="1"/>
</dbReference>
<dbReference type="PRINTS" id="PR00080">
    <property type="entry name" value="SDRFAMILY"/>
</dbReference>
<sequence length="266" mass="28377">MKLVSDKIALVTSSTRGIGRACAETLAHEGAKVYLAVRRPEAGHALAREIAERGGDADVVLFDADKPETFSGMIDEVASREGRLDILVNNFGTTDVRRDLDVVGTKWDDFSDILSKNIRSVFESVQRAVPLMAKNGGGSIINISSIGGLEPDMQRTAYGVSKAAINFLTRDIAVQYARRGVRCNAVLPGYTQTDAAAGNMSPEFLSAFLLNVPLGRAGQVQDIADAVLYFASDHSAYVTGQLLPVAGGFGLPTPLYGMYMSSGKRG</sequence>
<dbReference type="AlphaFoldDB" id="A0A9D1IVM6"/>
<dbReference type="Gene3D" id="3.40.50.720">
    <property type="entry name" value="NAD(P)-binding Rossmann-like Domain"/>
    <property type="match status" value="1"/>
</dbReference>
<dbReference type="InterPro" id="IPR036291">
    <property type="entry name" value="NAD(P)-bd_dom_sf"/>
</dbReference>
<organism evidence="4 5">
    <name type="scientific">Candidatus Ventrousia excrementavium</name>
    <dbReference type="NCBI Taxonomy" id="2840961"/>
    <lineage>
        <taxon>Bacteria</taxon>
        <taxon>Bacillati</taxon>
        <taxon>Bacillota</taxon>
        <taxon>Clostridia</taxon>
        <taxon>Eubacteriales</taxon>
        <taxon>Clostridiaceae</taxon>
        <taxon>Clostridiaceae incertae sedis</taxon>
        <taxon>Candidatus Ventrousia</taxon>
    </lineage>
</organism>
<dbReference type="GO" id="GO:0016491">
    <property type="term" value="F:oxidoreductase activity"/>
    <property type="evidence" value="ECO:0007669"/>
    <property type="project" value="UniProtKB-KW"/>
</dbReference>
<name>A0A9D1IVM6_9CLOT</name>
<dbReference type="PANTHER" id="PTHR42879:SF2">
    <property type="entry name" value="3-OXOACYL-[ACYL-CARRIER-PROTEIN] REDUCTASE FABG"/>
    <property type="match status" value="1"/>
</dbReference>
<dbReference type="InterPro" id="IPR002347">
    <property type="entry name" value="SDR_fam"/>
</dbReference>
<reference evidence="4" key="1">
    <citation type="submission" date="2020-10" db="EMBL/GenBank/DDBJ databases">
        <authorList>
            <person name="Gilroy R."/>
        </authorList>
    </citation>
    <scope>NUCLEOTIDE SEQUENCE</scope>
    <source>
        <strain evidence="4">CHK191-8634</strain>
    </source>
</reference>
<keyword evidence="3" id="KW-0443">Lipid metabolism</keyword>
<evidence type="ECO:0000313" key="4">
    <source>
        <dbReference type="EMBL" id="HIU42859.1"/>
    </source>
</evidence>
<comment type="caution">
    <text evidence="4">The sequence shown here is derived from an EMBL/GenBank/DDBJ whole genome shotgun (WGS) entry which is preliminary data.</text>
</comment>
<dbReference type="PRINTS" id="PR00081">
    <property type="entry name" value="GDHRDH"/>
</dbReference>
<dbReference type="Proteomes" id="UP000824073">
    <property type="component" value="Unassembled WGS sequence"/>
</dbReference>
<proteinExistence type="inferred from homology"/>
<evidence type="ECO:0000313" key="5">
    <source>
        <dbReference type="Proteomes" id="UP000824073"/>
    </source>
</evidence>
<accession>A0A9D1IVM6</accession>
<evidence type="ECO:0000256" key="3">
    <source>
        <dbReference type="ARBA" id="ARBA00023221"/>
    </source>
</evidence>
<dbReference type="FunFam" id="3.40.50.720:FF:000084">
    <property type="entry name" value="Short-chain dehydrogenase reductase"/>
    <property type="match status" value="1"/>
</dbReference>
<dbReference type="InterPro" id="IPR050259">
    <property type="entry name" value="SDR"/>
</dbReference>
<keyword evidence="2" id="KW-0560">Oxidoreductase</keyword>
<reference evidence="4" key="2">
    <citation type="journal article" date="2021" name="PeerJ">
        <title>Extensive microbial diversity within the chicken gut microbiome revealed by metagenomics and culture.</title>
        <authorList>
            <person name="Gilroy R."/>
            <person name="Ravi A."/>
            <person name="Getino M."/>
            <person name="Pursley I."/>
            <person name="Horton D.L."/>
            <person name="Alikhan N.F."/>
            <person name="Baker D."/>
            <person name="Gharbi K."/>
            <person name="Hall N."/>
            <person name="Watson M."/>
            <person name="Adriaenssens E.M."/>
            <person name="Foster-Nyarko E."/>
            <person name="Jarju S."/>
            <person name="Secka A."/>
            <person name="Antonio M."/>
            <person name="Oren A."/>
            <person name="Chaudhuri R.R."/>
            <person name="La Ragione R."/>
            <person name="Hildebrand F."/>
            <person name="Pallen M.J."/>
        </authorList>
    </citation>
    <scope>NUCLEOTIDE SEQUENCE</scope>
    <source>
        <strain evidence="4">CHK191-8634</strain>
    </source>
</reference>
<evidence type="ECO:0000256" key="2">
    <source>
        <dbReference type="ARBA" id="ARBA00023002"/>
    </source>
</evidence>
<dbReference type="Pfam" id="PF13561">
    <property type="entry name" value="adh_short_C2"/>
    <property type="match status" value="1"/>
</dbReference>
<dbReference type="GO" id="GO:0008206">
    <property type="term" value="P:bile acid metabolic process"/>
    <property type="evidence" value="ECO:0007669"/>
    <property type="project" value="UniProtKB-ARBA"/>
</dbReference>
<keyword evidence="3" id="KW-0753">Steroid metabolism</keyword>
<evidence type="ECO:0000256" key="1">
    <source>
        <dbReference type="ARBA" id="ARBA00006484"/>
    </source>
</evidence>
<gene>
    <name evidence="4" type="ORF">IAB67_01000</name>
</gene>
<dbReference type="CDD" id="cd05233">
    <property type="entry name" value="SDR_c"/>
    <property type="match status" value="1"/>
</dbReference>
<dbReference type="InterPro" id="IPR020904">
    <property type="entry name" value="Sc_DH/Rdtase_CS"/>
</dbReference>